<evidence type="ECO:0000256" key="1">
    <source>
        <dbReference type="ARBA" id="ARBA00004370"/>
    </source>
</evidence>
<comment type="subcellular location">
    <subcellularLocation>
        <location evidence="1">Membrane</location>
    </subcellularLocation>
</comment>
<keyword evidence="3 6" id="KW-0812">Transmembrane</keyword>
<dbReference type="OrthoDB" id="9906841at2759"/>
<dbReference type="OMA" id="TPQDHII"/>
<dbReference type="Proteomes" id="UP000265040">
    <property type="component" value="Chromosome 6"/>
</dbReference>
<dbReference type="Pfam" id="PF04505">
    <property type="entry name" value="CD225"/>
    <property type="match status" value="1"/>
</dbReference>
<dbReference type="GeneID" id="113166112"/>
<dbReference type="PANTHER" id="PTHR13999:SF31">
    <property type="entry name" value="IFITM1-RELATED"/>
    <property type="match status" value="1"/>
</dbReference>
<evidence type="ECO:0000256" key="2">
    <source>
        <dbReference type="ARBA" id="ARBA00006843"/>
    </source>
</evidence>
<evidence type="ECO:0000256" key="4">
    <source>
        <dbReference type="ARBA" id="ARBA00022989"/>
    </source>
</evidence>
<keyword evidence="4 6" id="KW-1133">Transmembrane helix</keyword>
<evidence type="ECO:0000313" key="8">
    <source>
        <dbReference type="Proteomes" id="UP000265040"/>
    </source>
</evidence>
<keyword evidence="5 6" id="KW-0472">Membrane</keyword>
<dbReference type="PANTHER" id="PTHR13999">
    <property type="entry name" value="INTERFERON INDUCIBLE TRANSMEMBRANE PROTEIN"/>
    <property type="match status" value="1"/>
</dbReference>
<sequence length="135" mass="14711">MAAMNSQHPAESIPLQVERNDGVPAQPGAPTMVQYTSVSVTTEPPKDHIIWSLCCFVYSNLFCLGLVALFFSVKSRDRKAAGDLEGARHYGSKALCLNIAATILFSTLALTTIITFTVLSFLNSYSYRSSYSYSG</sequence>
<reference evidence="7" key="2">
    <citation type="submission" date="2025-08" db="UniProtKB">
        <authorList>
            <consortium name="Ensembl"/>
        </authorList>
    </citation>
    <scope>IDENTIFICATION</scope>
</reference>
<dbReference type="GO" id="GO:0005886">
    <property type="term" value="C:plasma membrane"/>
    <property type="evidence" value="ECO:0007669"/>
    <property type="project" value="TreeGrafter"/>
</dbReference>
<evidence type="ECO:0000256" key="5">
    <source>
        <dbReference type="ARBA" id="ARBA00023136"/>
    </source>
</evidence>
<dbReference type="RefSeq" id="XP_026221860.1">
    <property type="nucleotide sequence ID" value="XM_026366075.2"/>
</dbReference>
<comment type="similarity">
    <text evidence="2">Belongs to the CD225/Dispanin family.</text>
</comment>
<dbReference type="GeneTree" id="ENSGT00950000182857"/>
<accession>A0A3Q1JB62</accession>
<reference evidence="7" key="1">
    <citation type="submission" date="2021-04" db="EMBL/GenBank/DDBJ databases">
        <authorList>
            <consortium name="Wellcome Sanger Institute Data Sharing"/>
        </authorList>
    </citation>
    <scope>NUCLEOTIDE SEQUENCE [LARGE SCALE GENOMIC DNA]</scope>
</reference>
<evidence type="ECO:0000313" key="7">
    <source>
        <dbReference type="Ensembl" id="ENSATEP00000030240.1"/>
    </source>
</evidence>
<proteinExistence type="inferred from homology"/>
<feature type="transmembrane region" description="Helical" evidence="6">
    <location>
        <begin position="94"/>
        <end position="122"/>
    </location>
</feature>
<dbReference type="InterPro" id="IPR051517">
    <property type="entry name" value="IFITM_antiviral_protein"/>
</dbReference>
<evidence type="ECO:0000256" key="6">
    <source>
        <dbReference type="SAM" id="Phobius"/>
    </source>
</evidence>
<protein>
    <submittedName>
        <fullName evidence="7">Uncharacterized protein</fullName>
    </submittedName>
</protein>
<dbReference type="STRING" id="64144.ENSATEP00000030240"/>
<name>A0A3Q1JB62_ANATE</name>
<feature type="transmembrane region" description="Helical" evidence="6">
    <location>
        <begin position="49"/>
        <end position="73"/>
    </location>
</feature>
<keyword evidence="8" id="KW-1185">Reference proteome</keyword>
<organism evidence="7 8">
    <name type="scientific">Anabas testudineus</name>
    <name type="common">Climbing perch</name>
    <name type="synonym">Anthias testudineus</name>
    <dbReference type="NCBI Taxonomy" id="64144"/>
    <lineage>
        <taxon>Eukaryota</taxon>
        <taxon>Metazoa</taxon>
        <taxon>Chordata</taxon>
        <taxon>Craniata</taxon>
        <taxon>Vertebrata</taxon>
        <taxon>Euteleostomi</taxon>
        <taxon>Actinopterygii</taxon>
        <taxon>Neopterygii</taxon>
        <taxon>Teleostei</taxon>
        <taxon>Neoteleostei</taxon>
        <taxon>Acanthomorphata</taxon>
        <taxon>Anabantaria</taxon>
        <taxon>Anabantiformes</taxon>
        <taxon>Anabantoidei</taxon>
        <taxon>Anabantidae</taxon>
        <taxon>Anabas</taxon>
    </lineage>
</organism>
<dbReference type="Ensembl" id="ENSATET00000030698.3">
    <property type="protein sequence ID" value="ENSATEP00000030240.1"/>
    <property type="gene ID" value="ENSATEG00000020883.3"/>
</dbReference>
<dbReference type="InterPro" id="IPR007593">
    <property type="entry name" value="CD225/Dispanin_fam"/>
</dbReference>
<evidence type="ECO:0000256" key="3">
    <source>
        <dbReference type="ARBA" id="ARBA00022692"/>
    </source>
</evidence>
<dbReference type="AlphaFoldDB" id="A0A3Q1JB62"/>
<reference evidence="7" key="3">
    <citation type="submission" date="2025-09" db="UniProtKB">
        <authorList>
            <consortium name="Ensembl"/>
        </authorList>
    </citation>
    <scope>IDENTIFICATION</scope>
</reference>